<dbReference type="Pfam" id="PF00378">
    <property type="entry name" value="ECH_1"/>
    <property type="match status" value="2"/>
</dbReference>
<protein>
    <submittedName>
        <fullName evidence="7">Enoyl-CoA hydratase</fullName>
    </submittedName>
</protein>
<evidence type="ECO:0000313" key="7">
    <source>
        <dbReference type="WBParaSite" id="DME_0000156801-mRNA-1"/>
    </source>
</evidence>
<dbReference type="CDD" id="cd06558">
    <property type="entry name" value="crotonase-like"/>
    <property type="match status" value="1"/>
</dbReference>
<dbReference type="Gene3D" id="3.90.226.10">
    <property type="entry name" value="2-enoyl-CoA Hydratase, Chain A, domain 1"/>
    <property type="match status" value="1"/>
</dbReference>
<dbReference type="OrthoDB" id="2018133at2759"/>
<dbReference type="GO" id="GO:0003824">
    <property type="term" value="F:catalytic activity"/>
    <property type="evidence" value="ECO:0007669"/>
    <property type="project" value="InterPro"/>
</dbReference>
<dbReference type="Proteomes" id="UP000274756">
    <property type="component" value="Unassembled WGS sequence"/>
</dbReference>
<dbReference type="PROSITE" id="PS00166">
    <property type="entry name" value="ENOYL_COA_HYDRATASE"/>
    <property type="match status" value="1"/>
</dbReference>
<dbReference type="GO" id="GO:0006635">
    <property type="term" value="P:fatty acid beta-oxidation"/>
    <property type="evidence" value="ECO:0007669"/>
    <property type="project" value="TreeGrafter"/>
</dbReference>
<evidence type="ECO:0000313" key="6">
    <source>
        <dbReference type="Proteomes" id="UP000274756"/>
    </source>
</evidence>
<evidence type="ECO:0000256" key="3">
    <source>
        <dbReference type="SAM" id="Phobius"/>
    </source>
</evidence>
<dbReference type="PANTHER" id="PTHR11941">
    <property type="entry name" value="ENOYL-COA HYDRATASE-RELATED"/>
    <property type="match status" value="1"/>
</dbReference>
<dbReference type="InterPro" id="IPR029045">
    <property type="entry name" value="ClpP/crotonase-like_dom_sf"/>
</dbReference>
<keyword evidence="6" id="KW-1185">Reference proteome</keyword>
<reference evidence="7" key="1">
    <citation type="submission" date="2017-02" db="UniProtKB">
        <authorList>
            <consortium name="WormBaseParasite"/>
        </authorList>
    </citation>
    <scope>IDENTIFICATION</scope>
</reference>
<reference evidence="4 6" key="2">
    <citation type="submission" date="2018-11" db="EMBL/GenBank/DDBJ databases">
        <authorList>
            <consortium name="Pathogen Informatics"/>
        </authorList>
    </citation>
    <scope>NUCLEOTIDE SEQUENCE [LARGE SCALE GENOMIC DNA]</scope>
</reference>
<dbReference type="GO" id="GO:0005739">
    <property type="term" value="C:mitochondrion"/>
    <property type="evidence" value="ECO:0007669"/>
    <property type="project" value="TreeGrafter"/>
</dbReference>
<dbReference type="SUPFAM" id="SSF52096">
    <property type="entry name" value="ClpP/crotonase"/>
    <property type="match status" value="2"/>
</dbReference>
<organism evidence="5 7">
    <name type="scientific">Dracunculus medinensis</name>
    <name type="common">Guinea worm</name>
    <dbReference type="NCBI Taxonomy" id="318479"/>
    <lineage>
        <taxon>Eukaryota</taxon>
        <taxon>Metazoa</taxon>
        <taxon>Ecdysozoa</taxon>
        <taxon>Nematoda</taxon>
        <taxon>Chromadorea</taxon>
        <taxon>Rhabditida</taxon>
        <taxon>Spirurina</taxon>
        <taxon>Dracunculoidea</taxon>
        <taxon>Dracunculidae</taxon>
        <taxon>Dracunculus</taxon>
    </lineage>
</organism>
<dbReference type="EMBL" id="UYYG01001154">
    <property type="protein sequence ID" value="VDN55955.1"/>
    <property type="molecule type" value="Genomic_DNA"/>
</dbReference>
<keyword evidence="3" id="KW-0812">Transmembrane</keyword>
<keyword evidence="3" id="KW-1133">Transmembrane helix</keyword>
<evidence type="ECO:0000256" key="1">
    <source>
        <dbReference type="ARBA" id="ARBA00005254"/>
    </source>
</evidence>
<dbReference type="PANTHER" id="PTHR11941:SF54">
    <property type="entry name" value="ENOYL-COA HYDRATASE, MITOCHONDRIAL"/>
    <property type="match status" value="1"/>
</dbReference>
<dbReference type="InterPro" id="IPR018376">
    <property type="entry name" value="Enoyl-CoA_hyd/isom_CS"/>
</dbReference>
<gene>
    <name evidence="4" type="ORF">DME_LOCUS5928</name>
</gene>
<keyword evidence="3" id="KW-0472">Membrane</keyword>
<dbReference type="WBParaSite" id="DME_0000156801-mRNA-1">
    <property type="protein sequence ID" value="DME_0000156801-mRNA-1"/>
    <property type="gene ID" value="DME_0000156801"/>
</dbReference>
<evidence type="ECO:0000313" key="5">
    <source>
        <dbReference type="Proteomes" id="UP000038040"/>
    </source>
</evidence>
<dbReference type="Gene3D" id="3.30.300.220">
    <property type="match status" value="1"/>
</dbReference>
<dbReference type="Proteomes" id="UP000038040">
    <property type="component" value="Unplaced"/>
</dbReference>
<accession>A0A0N4U472</accession>
<evidence type="ECO:0000313" key="4">
    <source>
        <dbReference type="EMBL" id="VDN55955.1"/>
    </source>
</evidence>
<dbReference type="InterPro" id="IPR001753">
    <property type="entry name" value="Enoyl-CoA_hydra/iso"/>
</dbReference>
<comment type="similarity">
    <text evidence="1 2">Belongs to the enoyl-CoA hydratase/isomerase family.</text>
</comment>
<feature type="transmembrane region" description="Helical" evidence="3">
    <location>
        <begin position="112"/>
        <end position="135"/>
    </location>
</feature>
<proteinExistence type="inferred from homology"/>
<dbReference type="AlphaFoldDB" id="A0A0N4U472"/>
<name>A0A0N4U472_DRAME</name>
<dbReference type="STRING" id="318479.A0A0N4U472"/>
<evidence type="ECO:0000256" key="2">
    <source>
        <dbReference type="RuleBase" id="RU003707"/>
    </source>
</evidence>
<sequence length="304" mass="33628">MTRHATENALILGIWIDRSDASVLSGRKGINENIGLITLNDKRTFNALSSRLIQQLKSTLKRFDVDNSIAAIILTGSSKSGSETFKTGTSSTVDELMKVNILSAFGTLDEKAFVLFKLILILLHLLTHCLALFAFRLKQKGLHYQRIQGGASIMELLHLSYPDICYDKTFDDFMYILQVRKPIIAAVNGIAYGGGFELAMMCDIIYASENARFAQPEIKIGCIPGAGATQRLSRTAGKSFAMEFCLTAREMTALEAKQRKIISKVCRPDEVISEAVDLAEKIAEINPLYIARIKENANNESILL</sequence>